<dbReference type="GO" id="GO:0045087">
    <property type="term" value="P:innate immune response"/>
    <property type="evidence" value="ECO:0007669"/>
    <property type="project" value="TreeGrafter"/>
</dbReference>
<proteinExistence type="predicted"/>
<dbReference type="GO" id="GO:0005576">
    <property type="term" value="C:extracellular region"/>
    <property type="evidence" value="ECO:0007669"/>
    <property type="project" value="TreeGrafter"/>
</dbReference>
<dbReference type="GO" id="GO:0005121">
    <property type="term" value="F:Toll binding"/>
    <property type="evidence" value="ECO:0007669"/>
    <property type="project" value="TreeGrafter"/>
</dbReference>
<sequence>MQLFSFAFMIFYIIKCNEIKLTFANNKVPVKIRNPFDSDTKIEGYLPFPSAIEAVPPKVKRPPYLRTSKPCPGVDRTYVMEDTSSTLCGDLNKGFIPLNPMNQYINGLPYPFELIKVKTLEFLSKTLPVLQSDETIPKVTNIQVTYNDQSKKTVSNRLKRSEPNAFQTTINSLKDFLLDSANFVNLTNHAKKYCNNGGGVVCLMYKAIQGERLGVDIGADHKKIPVDPEIYLQAERRSDQTPPTPCPANIEYVTPVFARNYQGVWRYIVQIPYEGYFTQTVEVTKCINTKCYYIDGKCLSSPRWVSLLVSEIFYPDGVMINNTQTTPVKSSKLKDKDIQCDGHDNQNGCYQVRLYYDWFLIPGSCKCWRPNYLSQFLNKVDHNFDNN</sequence>
<dbReference type="InterPro" id="IPR052444">
    <property type="entry name" value="Spz/Toll_ligand-like"/>
</dbReference>
<keyword evidence="2" id="KW-1185">Reference proteome</keyword>
<gene>
    <name evidence="1" type="ORF">O3M35_003877</name>
</gene>
<name>A0AAW1CHT4_9HEMI</name>
<comment type="caution">
    <text evidence="1">The sequence shown here is derived from an EMBL/GenBank/DDBJ whole genome shotgun (WGS) entry which is preliminary data.</text>
</comment>
<dbReference type="AlphaFoldDB" id="A0AAW1CHT4"/>
<evidence type="ECO:0000313" key="2">
    <source>
        <dbReference type="Proteomes" id="UP001461498"/>
    </source>
</evidence>
<dbReference type="SUPFAM" id="SSF57501">
    <property type="entry name" value="Cystine-knot cytokines"/>
    <property type="match status" value="1"/>
</dbReference>
<dbReference type="InterPro" id="IPR029034">
    <property type="entry name" value="Cystine-knot_cytokine"/>
</dbReference>
<dbReference type="GO" id="GO:0008083">
    <property type="term" value="F:growth factor activity"/>
    <property type="evidence" value="ECO:0007669"/>
    <property type="project" value="TreeGrafter"/>
</dbReference>
<dbReference type="Proteomes" id="UP001461498">
    <property type="component" value="Unassembled WGS sequence"/>
</dbReference>
<dbReference type="Gene3D" id="2.10.90.10">
    <property type="entry name" value="Cystine-knot cytokines"/>
    <property type="match status" value="1"/>
</dbReference>
<organism evidence="1 2">
    <name type="scientific">Rhynocoris fuscipes</name>
    <dbReference type="NCBI Taxonomy" id="488301"/>
    <lineage>
        <taxon>Eukaryota</taxon>
        <taxon>Metazoa</taxon>
        <taxon>Ecdysozoa</taxon>
        <taxon>Arthropoda</taxon>
        <taxon>Hexapoda</taxon>
        <taxon>Insecta</taxon>
        <taxon>Pterygota</taxon>
        <taxon>Neoptera</taxon>
        <taxon>Paraneoptera</taxon>
        <taxon>Hemiptera</taxon>
        <taxon>Heteroptera</taxon>
        <taxon>Panheteroptera</taxon>
        <taxon>Cimicomorpha</taxon>
        <taxon>Reduviidae</taxon>
        <taxon>Harpactorinae</taxon>
        <taxon>Harpactorini</taxon>
        <taxon>Rhynocoris</taxon>
    </lineage>
</organism>
<dbReference type="EMBL" id="JAPXFL010000013">
    <property type="protein sequence ID" value="KAK9497986.1"/>
    <property type="molecule type" value="Genomic_DNA"/>
</dbReference>
<dbReference type="PANTHER" id="PTHR23199">
    <property type="entry name" value="NEUROTROPHIN 1-RELATED"/>
    <property type="match status" value="1"/>
</dbReference>
<dbReference type="GO" id="GO:0021556">
    <property type="term" value="P:central nervous system formation"/>
    <property type="evidence" value="ECO:0007669"/>
    <property type="project" value="TreeGrafter"/>
</dbReference>
<evidence type="ECO:0000313" key="1">
    <source>
        <dbReference type="EMBL" id="KAK9497986.1"/>
    </source>
</evidence>
<protein>
    <submittedName>
        <fullName evidence="1">Uncharacterized protein</fullName>
    </submittedName>
</protein>
<reference evidence="1 2" key="1">
    <citation type="submission" date="2022-12" db="EMBL/GenBank/DDBJ databases">
        <title>Chromosome-level genome assembly of true bugs.</title>
        <authorList>
            <person name="Ma L."/>
            <person name="Li H."/>
        </authorList>
    </citation>
    <scope>NUCLEOTIDE SEQUENCE [LARGE SCALE GENOMIC DNA]</scope>
    <source>
        <strain evidence="1">Lab_2022b</strain>
    </source>
</reference>
<accession>A0AAW1CHT4</accession>
<dbReference type="PANTHER" id="PTHR23199:SF7">
    <property type="entry name" value="RE45222P"/>
    <property type="match status" value="1"/>
</dbReference>